<dbReference type="RefSeq" id="WP_054085280.1">
    <property type="nucleotide sequence ID" value="NZ_RBOV01000027.1"/>
</dbReference>
<reference evidence="2 3" key="1">
    <citation type="submission" date="2018-08" db="EMBL/GenBank/DDBJ databases">
        <title>Recombination of ecologically and evolutionarily significant loci maintains genetic cohesion in the Pseudomonas syringae species complex.</title>
        <authorList>
            <person name="Dillon M."/>
            <person name="Thakur S."/>
            <person name="Almeida R.N.D."/>
            <person name="Weir B.S."/>
            <person name="Guttman D.S."/>
        </authorList>
    </citation>
    <scope>NUCLEOTIDE SEQUENCE [LARGE SCALE GENOMIC DNA]</scope>
    <source>
        <strain evidence="2 3">ICMP 12341</strain>
    </source>
</reference>
<feature type="chain" id="PRO_5018185575" description="Lipoprotein" evidence="1">
    <location>
        <begin position="26"/>
        <end position="309"/>
    </location>
</feature>
<evidence type="ECO:0000256" key="1">
    <source>
        <dbReference type="SAM" id="SignalP"/>
    </source>
</evidence>
<evidence type="ECO:0000313" key="3">
    <source>
        <dbReference type="Proteomes" id="UP000271468"/>
    </source>
</evidence>
<dbReference type="EMBL" id="RBOV01000027">
    <property type="protein sequence ID" value="RMN15091.1"/>
    <property type="molecule type" value="Genomic_DNA"/>
</dbReference>
<dbReference type="Proteomes" id="UP000271468">
    <property type="component" value="Unassembled WGS sequence"/>
</dbReference>
<organism evidence="2 3">
    <name type="scientific">Pseudomonas syringae pv. coriandricola</name>
    <dbReference type="NCBI Taxonomy" id="264453"/>
    <lineage>
        <taxon>Bacteria</taxon>
        <taxon>Pseudomonadati</taxon>
        <taxon>Pseudomonadota</taxon>
        <taxon>Gammaproteobacteria</taxon>
        <taxon>Pseudomonadales</taxon>
        <taxon>Pseudomonadaceae</taxon>
        <taxon>Pseudomonas</taxon>
    </lineage>
</organism>
<proteinExistence type="predicted"/>
<sequence>MSNLKMAKILVFSLLTFALHSLATAQDTHQNTLNQVNGSEDVGRVNESGEAESVEPKYTVLPDKFNIIKDFLVSAADSHYYGFTALRGQKVLIQGHLSGSLQLEIHDGVKWNTIAGGQKIVLSSLAPGQDVIARISHNEAKPFEKDSLYGLILGSFPKVTYARLRDQPFGMSRIPPDASTLGPLSAQGISKVILEIDMADSTGKPLEGGIASYSIDLPASDKSRLGGLVKTDASGKVRTVVDIGRCVGGNDAGIFTEKDRGTHVWRTQYFEGRWTVNSFYAVNTGLHTPYPDKGQIGHICHQTLVSSTP</sequence>
<evidence type="ECO:0000313" key="2">
    <source>
        <dbReference type="EMBL" id="RMN15091.1"/>
    </source>
</evidence>
<comment type="caution">
    <text evidence="2">The sequence shown here is derived from an EMBL/GenBank/DDBJ whole genome shotgun (WGS) entry which is preliminary data.</text>
</comment>
<name>A0A3M3JYQ3_9PSED</name>
<gene>
    <name evidence="2" type="ORF">ALQ65_02742</name>
</gene>
<evidence type="ECO:0008006" key="4">
    <source>
        <dbReference type="Google" id="ProtNLM"/>
    </source>
</evidence>
<dbReference type="AlphaFoldDB" id="A0A3M3JYQ3"/>
<accession>A0A3M3JYQ3</accession>
<keyword evidence="1" id="KW-0732">Signal</keyword>
<protein>
    <recommendedName>
        <fullName evidence="4">Lipoprotein</fullName>
    </recommendedName>
</protein>
<feature type="signal peptide" evidence="1">
    <location>
        <begin position="1"/>
        <end position="25"/>
    </location>
</feature>